<sequence>MTPDAAFALEIAVVAALVVLVVAIVVASSGGCDCEQPAVGAGRAGAAVHDDVERALGSDTLVTYEQARAASGKGGGGTAGKSCAICLSDYAAGGDDELVRVLPACGHFFHAGCGIDGWLRAVGTCPVCRGEPWPLPRPPRPECAPMPPRASRATEKKWPLHSRKNNVIHRDIKPGNILAGDGHRVLKICDFELAMSMS</sequence>
<name>A0A4U6STR4_SETVI</name>
<keyword evidence="2" id="KW-0472">Membrane</keyword>
<dbReference type="SUPFAM" id="SSF56112">
    <property type="entry name" value="Protein kinase-like (PK-like)"/>
    <property type="match status" value="1"/>
</dbReference>
<keyword evidence="1" id="KW-0863">Zinc-finger</keyword>
<feature type="domain" description="RING-type" evidence="4">
    <location>
        <begin position="83"/>
        <end position="129"/>
    </location>
</feature>
<evidence type="ECO:0000256" key="1">
    <source>
        <dbReference type="PROSITE-ProRule" id="PRU00175"/>
    </source>
</evidence>
<dbReference type="Gramene" id="TKV92277">
    <property type="protein sequence ID" value="TKV92277"/>
    <property type="gene ID" value="SEVIR_9G153900v2"/>
</dbReference>
<dbReference type="PROSITE" id="PS50011">
    <property type="entry name" value="PROTEIN_KINASE_DOM"/>
    <property type="match status" value="1"/>
</dbReference>
<dbReference type="GO" id="GO:0004672">
    <property type="term" value="F:protein kinase activity"/>
    <property type="evidence" value="ECO:0007669"/>
    <property type="project" value="InterPro"/>
</dbReference>
<evidence type="ECO:0000256" key="2">
    <source>
        <dbReference type="SAM" id="Phobius"/>
    </source>
</evidence>
<dbReference type="Gene3D" id="1.10.510.10">
    <property type="entry name" value="Transferase(Phosphotransferase) domain 1"/>
    <property type="match status" value="1"/>
</dbReference>
<dbReference type="GO" id="GO:0016567">
    <property type="term" value="P:protein ubiquitination"/>
    <property type="evidence" value="ECO:0007669"/>
    <property type="project" value="InterPro"/>
</dbReference>
<gene>
    <name evidence="5" type="ORF">SEVIR_9G153900v2</name>
</gene>
<dbReference type="EMBL" id="CM016560">
    <property type="protein sequence ID" value="TKV92277.1"/>
    <property type="molecule type" value="Genomic_DNA"/>
</dbReference>
<dbReference type="Pfam" id="PF00069">
    <property type="entry name" value="Pkinase"/>
    <property type="match status" value="1"/>
</dbReference>
<evidence type="ECO:0000313" key="6">
    <source>
        <dbReference type="Proteomes" id="UP000298652"/>
    </source>
</evidence>
<feature type="domain" description="Protein kinase" evidence="3">
    <location>
        <begin position="1"/>
        <end position="198"/>
    </location>
</feature>
<dbReference type="AlphaFoldDB" id="A0A4U6STR4"/>
<dbReference type="InterPro" id="IPR013083">
    <property type="entry name" value="Znf_RING/FYVE/PHD"/>
</dbReference>
<dbReference type="InterPro" id="IPR000719">
    <property type="entry name" value="Prot_kinase_dom"/>
</dbReference>
<dbReference type="GO" id="GO:0008270">
    <property type="term" value="F:zinc ion binding"/>
    <property type="evidence" value="ECO:0007669"/>
    <property type="project" value="UniProtKB-KW"/>
</dbReference>
<dbReference type="PANTHER" id="PTHR46592:SF14">
    <property type="entry name" value="RING-TYPE DOMAIN-CONTAINING PROTEIN"/>
    <property type="match status" value="1"/>
</dbReference>
<dbReference type="InterPro" id="IPR001841">
    <property type="entry name" value="Znf_RING"/>
</dbReference>
<dbReference type="Proteomes" id="UP000298652">
    <property type="component" value="Chromosome 9"/>
</dbReference>
<dbReference type="InterPro" id="IPR044289">
    <property type="entry name" value="ATL67-70"/>
</dbReference>
<dbReference type="PANTHER" id="PTHR46592">
    <property type="entry name" value="RING-H2 FINGER PROTEIN ATL67"/>
    <property type="match status" value="1"/>
</dbReference>
<dbReference type="GO" id="GO:0005524">
    <property type="term" value="F:ATP binding"/>
    <property type="evidence" value="ECO:0007669"/>
    <property type="project" value="InterPro"/>
</dbReference>
<dbReference type="PROSITE" id="PS50089">
    <property type="entry name" value="ZF_RING_2"/>
    <property type="match status" value="1"/>
</dbReference>
<protein>
    <recommendedName>
        <fullName evidence="7">RING-type domain-containing protein</fullName>
    </recommendedName>
</protein>
<keyword evidence="2" id="KW-1133">Transmembrane helix</keyword>
<reference evidence="5" key="1">
    <citation type="submission" date="2019-03" db="EMBL/GenBank/DDBJ databases">
        <title>WGS assembly of Setaria viridis.</title>
        <authorList>
            <person name="Huang P."/>
            <person name="Jenkins J."/>
            <person name="Grimwood J."/>
            <person name="Barry K."/>
            <person name="Healey A."/>
            <person name="Mamidi S."/>
            <person name="Sreedasyam A."/>
            <person name="Shu S."/>
            <person name="Feldman M."/>
            <person name="Wu J."/>
            <person name="Yu Y."/>
            <person name="Chen C."/>
            <person name="Johnson J."/>
            <person name="Rokhsar D."/>
            <person name="Baxter I."/>
            <person name="Schmutz J."/>
            <person name="Brutnell T."/>
            <person name="Kellogg E."/>
        </authorList>
    </citation>
    <scope>NUCLEOTIDE SEQUENCE [LARGE SCALE GENOMIC DNA]</scope>
</reference>
<keyword evidence="1" id="KW-0862">Zinc</keyword>
<accession>A0A4U6STR4</accession>
<dbReference type="OMA" id="KPGCRPM"/>
<evidence type="ECO:0008006" key="7">
    <source>
        <dbReference type="Google" id="ProtNLM"/>
    </source>
</evidence>
<organism evidence="5 6">
    <name type="scientific">Setaria viridis</name>
    <name type="common">Green bristlegrass</name>
    <name type="synonym">Setaria italica subsp. viridis</name>
    <dbReference type="NCBI Taxonomy" id="4556"/>
    <lineage>
        <taxon>Eukaryota</taxon>
        <taxon>Viridiplantae</taxon>
        <taxon>Streptophyta</taxon>
        <taxon>Embryophyta</taxon>
        <taxon>Tracheophyta</taxon>
        <taxon>Spermatophyta</taxon>
        <taxon>Magnoliopsida</taxon>
        <taxon>Liliopsida</taxon>
        <taxon>Poales</taxon>
        <taxon>Poaceae</taxon>
        <taxon>PACMAD clade</taxon>
        <taxon>Panicoideae</taxon>
        <taxon>Panicodae</taxon>
        <taxon>Paniceae</taxon>
        <taxon>Cenchrinae</taxon>
        <taxon>Setaria</taxon>
    </lineage>
</organism>
<keyword evidence="2" id="KW-0812">Transmembrane</keyword>
<dbReference type="SUPFAM" id="SSF57850">
    <property type="entry name" value="RING/U-box"/>
    <property type="match status" value="1"/>
</dbReference>
<dbReference type="InterPro" id="IPR011009">
    <property type="entry name" value="Kinase-like_dom_sf"/>
</dbReference>
<feature type="transmembrane region" description="Helical" evidence="2">
    <location>
        <begin position="7"/>
        <end position="27"/>
    </location>
</feature>
<dbReference type="Gene3D" id="3.30.40.10">
    <property type="entry name" value="Zinc/RING finger domain, C3HC4 (zinc finger)"/>
    <property type="match status" value="1"/>
</dbReference>
<dbReference type="Pfam" id="PF13639">
    <property type="entry name" value="zf-RING_2"/>
    <property type="match status" value="1"/>
</dbReference>
<evidence type="ECO:0000259" key="3">
    <source>
        <dbReference type="PROSITE" id="PS50011"/>
    </source>
</evidence>
<keyword evidence="1" id="KW-0479">Metal-binding</keyword>
<evidence type="ECO:0000313" key="5">
    <source>
        <dbReference type="EMBL" id="TKV92277.1"/>
    </source>
</evidence>
<proteinExistence type="predicted"/>
<dbReference type="SMART" id="SM00184">
    <property type="entry name" value="RING"/>
    <property type="match status" value="1"/>
</dbReference>
<keyword evidence="6" id="KW-1185">Reference proteome</keyword>
<evidence type="ECO:0000259" key="4">
    <source>
        <dbReference type="PROSITE" id="PS50089"/>
    </source>
</evidence>